<dbReference type="Proteomes" id="UP000538666">
    <property type="component" value="Unassembled WGS sequence"/>
</dbReference>
<protein>
    <submittedName>
        <fullName evidence="1">Uncharacterized protein</fullName>
    </submittedName>
</protein>
<comment type="caution">
    <text evidence="1">The sequence shown here is derived from an EMBL/GenBank/DDBJ whole genome shotgun (WGS) entry which is preliminary data.</text>
</comment>
<organism evidence="1 2">
    <name type="scientific">Silvibacterium bohemicum</name>
    <dbReference type="NCBI Taxonomy" id="1577686"/>
    <lineage>
        <taxon>Bacteria</taxon>
        <taxon>Pseudomonadati</taxon>
        <taxon>Acidobacteriota</taxon>
        <taxon>Terriglobia</taxon>
        <taxon>Terriglobales</taxon>
        <taxon>Acidobacteriaceae</taxon>
        <taxon>Silvibacterium</taxon>
    </lineage>
</organism>
<reference evidence="1 2" key="1">
    <citation type="submission" date="2020-08" db="EMBL/GenBank/DDBJ databases">
        <title>Genomic Encyclopedia of Type Strains, Phase IV (KMG-IV): sequencing the most valuable type-strain genomes for metagenomic binning, comparative biology and taxonomic classification.</title>
        <authorList>
            <person name="Goeker M."/>
        </authorList>
    </citation>
    <scope>NUCLEOTIDE SEQUENCE [LARGE SCALE GENOMIC DNA]</scope>
    <source>
        <strain evidence="1 2">DSM 103733</strain>
    </source>
</reference>
<name>A0A841K689_9BACT</name>
<gene>
    <name evidence="1" type="ORF">HNQ77_004068</name>
</gene>
<dbReference type="OrthoDB" id="7566033at2"/>
<dbReference type="InterPro" id="IPR025444">
    <property type="entry name" value="Monooxy_af470"/>
</dbReference>
<evidence type="ECO:0000313" key="2">
    <source>
        <dbReference type="Proteomes" id="UP000538666"/>
    </source>
</evidence>
<dbReference type="RefSeq" id="WP_050061071.1">
    <property type="nucleotide sequence ID" value="NZ_JACHEK010000008.1"/>
</dbReference>
<dbReference type="EMBL" id="JACHEK010000008">
    <property type="protein sequence ID" value="MBB6146098.1"/>
    <property type="molecule type" value="Genomic_DNA"/>
</dbReference>
<dbReference type="AlphaFoldDB" id="A0A841K689"/>
<dbReference type="Pfam" id="PF13826">
    <property type="entry name" value="Monooxy_af470-like"/>
    <property type="match status" value="1"/>
</dbReference>
<keyword evidence="2" id="KW-1185">Reference proteome</keyword>
<accession>A0A841K689</accession>
<sequence length="160" mass="18134">MAAIHNGRFTVKIEGDFVVFLIGMRINRLLLVHKWLPVSRAMPRMLKELFQHKEMGLLHAHSFFSGRTVMVVQYWRSFEHLHAYAHARDLAHLPAWAEFNRKVGGNGSVGIFHETYLVKEGAYEAVYGNMPTFGLALAGEMVPAIGRMQNAKSRIGKAEE</sequence>
<proteinExistence type="predicted"/>
<evidence type="ECO:0000313" key="1">
    <source>
        <dbReference type="EMBL" id="MBB6146098.1"/>
    </source>
</evidence>